<dbReference type="PANTHER" id="PTHR10366:SF831">
    <property type="entry name" value="NAD-DEPENDENT EPIMERASE_DEHYDRATASE DOMAIN-CONTAINING PROTEIN"/>
    <property type="match status" value="1"/>
</dbReference>
<reference evidence="3" key="2">
    <citation type="submission" date="2021-12" db="EMBL/GenBank/DDBJ databases">
        <title>Resequencing data analysis of finger millet.</title>
        <authorList>
            <person name="Hatakeyama M."/>
            <person name="Aluri S."/>
            <person name="Balachadran M.T."/>
            <person name="Sivarajan S.R."/>
            <person name="Poveda L."/>
            <person name="Shimizu-Inatsugi R."/>
            <person name="Schlapbach R."/>
            <person name="Sreeman S.M."/>
            <person name="Shimizu K.K."/>
        </authorList>
    </citation>
    <scope>NUCLEOTIDE SEQUENCE</scope>
</reference>
<feature type="domain" description="3-beta hydroxysteroid dehydrogenase/isomerase" evidence="2">
    <location>
        <begin position="38"/>
        <end position="80"/>
    </location>
</feature>
<evidence type="ECO:0000313" key="4">
    <source>
        <dbReference type="Proteomes" id="UP001054889"/>
    </source>
</evidence>
<organism evidence="3 4">
    <name type="scientific">Eleusine coracana subsp. coracana</name>
    <dbReference type="NCBI Taxonomy" id="191504"/>
    <lineage>
        <taxon>Eukaryota</taxon>
        <taxon>Viridiplantae</taxon>
        <taxon>Streptophyta</taxon>
        <taxon>Embryophyta</taxon>
        <taxon>Tracheophyta</taxon>
        <taxon>Spermatophyta</taxon>
        <taxon>Magnoliopsida</taxon>
        <taxon>Liliopsida</taxon>
        <taxon>Poales</taxon>
        <taxon>Poaceae</taxon>
        <taxon>PACMAD clade</taxon>
        <taxon>Chloridoideae</taxon>
        <taxon>Cynodonteae</taxon>
        <taxon>Eleusininae</taxon>
        <taxon>Eleusine</taxon>
    </lineage>
</organism>
<protein>
    <recommendedName>
        <fullName evidence="2">3-beta hydroxysteroid dehydrogenase/isomerase domain-containing protein</fullName>
    </recommendedName>
</protein>
<sequence>MASQWRVCVTGAGGYIASWLVKLLLSRGYAVHATVRDPGYTGHNEMMVPTVKGTQNVLEACSTTNVQKLIVVSTVGTVCLNPNWPEGGPDTMNNKFWAPVHVHDVADALLLVYEKPESSGRYICALEQMDIKDMVNLLKSKYPNYDYVDKTVDVDFGVAVSSEKLRNLGWKPRSREETLADGLEFLEKAGLLKEPCRLPYFYRMNAEE</sequence>
<dbReference type="InterPro" id="IPR050425">
    <property type="entry name" value="NAD(P)_dehydrat-like"/>
</dbReference>
<dbReference type="Gene3D" id="3.40.50.720">
    <property type="entry name" value="NAD(P)-binding Rossmann-like Domain"/>
    <property type="match status" value="3"/>
</dbReference>
<keyword evidence="1" id="KW-0560">Oxidoreductase</keyword>
<name>A0AAV5CKB2_ELECO</name>
<gene>
    <name evidence="3" type="primary">ga15417</name>
    <name evidence="3" type="ORF">PR202_ga15417</name>
</gene>
<dbReference type="Proteomes" id="UP001054889">
    <property type="component" value="Unassembled WGS sequence"/>
</dbReference>
<dbReference type="InterPro" id="IPR036291">
    <property type="entry name" value="NAD(P)-bd_dom_sf"/>
</dbReference>
<accession>A0AAV5CKB2</accession>
<keyword evidence="4" id="KW-1185">Reference proteome</keyword>
<evidence type="ECO:0000259" key="2">
    <source>
        <dbReference type="Pfam" id="PF01073"/>
    </source>
</evidence>
<evidence type="ECO:0000313" key="3">
    <source>
        <dbReference type="EMBL" id="GJM98406.1"/>
    </source>
</evidence>
<dbReference type="InterPro" id="IPR002225">
    <property type="entry name" value="3Beta_OHSteriod_DH/Estase"/>
</dbReference>
<evidence type="ECO:0000256" key="1">
    <source>
        <dbReference type="ARBA" id="ARBA00023002"/>
    </source>
</evidence>
<dbReference type="SUPFAM" id="SSF51735">
    <property type="entry name" value="NAD(P)-binding Rossmann-fold domains"/>
    <property type="match status" value="1"/>
</dbReference>
<dbReference type="AlphaFoldDB" id="A0AAV5CKB2"/>
<dbReference type="EMBL" id="BQKI01000007">
    <property type="protein sequence ID" value="GJM98406.1"/>
    <property type="molecule type" value="Genomic_DNA"/>
</dbReference>
<comment type="caution">
    <text evidence="3">The sequence shown here is derived from an EMBL/GenBank/DDBJ whole genome shotgun (WGS) entry which is preliminary data.</text>
</comment>
<reference evidence="3" key="1">
    <citation type="journal article" date="2018" name="DNA Res.">
        <title>Multiple hybrid de novo genome assembly of finger millet, an orphan allotetraploid crop.</title>
        <authorList>
            <person name="Hatakeyama M."/>
            <person name="Aluri S."/>
            <person name="Balachadran M.T."/>
            <person name="Sivarajan S.R."/>
            <person name="Patrignani A."/>
            <person name="Gruter S."/>
            <person name="Poveda L."/>
            <person name="Shimizu-Inatsugi R."/>
            <person name="Baeten J."/>
            <person name="Francoijs K.J."/>
            <person name="Nataraja K.N."/>
            <person name="Reddy Y.A.N."/>
            <person name="Phadnis S."/>
            <person name="Ravikumar R.L."/>
            <person name="Schlapbach R."/>
            <person name="Sreeman S.M."/>
            <person name="Shimizu K.K."/>
        </authorList>
    </citation>
    <scope>NUCLEOTIDE SEQUENCE</scope>
</reference>
<proteinExistence type="predicted"/>
<dbReference type="Pfam" id="PF01073">
    <property type="entry name" value="3Beta_HSD"/>
    <property type="match status" value="1"/>
</dbReference>
<dbReference type="GO" id="GO:0016616">
    <property type="term" value="F:oxidoreductase activity, acting on the CH-OH group of donors, NAD or NADP as acceptor"/>
    <property type="evidence" value="ECO:0007669"/>
    <property type="project" value="InterPro"/>
</dbReference>
<dbReference type="PANTHER" id="PTHR10366">
    <property type="entry name" value="NAD DEPENDENT EPIMERASE/DEHYDRATASE"/>
    <property type="match status" value="1"/>
</dbReference>
<dbReference type="GO" id="GO:0006694">
    <property type="term" value="P:steroid biosynthetic process"/>
    <property type="evidence" value="ECO:0007669"/>
    <property type="project" value="InterPro"/>
</dbReference>